<dbReference type="InterPro" id="IPR050464">
    <property type="entry name" value="Zeta_carotene_desat/Oxidored"/>
</dbReference>
<comment type="similarity">
    <text evidence="4 11">Belongs to the protoporphyrinogen/coproporphyrinogen oxidase family. Coproporphyrinogen III oxidase subfamily.</text>
</comment>
<dbReference type="GO" id="GO:0004729">
    <property type="term" value="F:oxygen-dependent protoporphyrinogen oxidase activity"/>
    <property type="evidence" value="ECO:0007669"/>
    <property type="project" value="UniProtKB-UniRule"/>
</dbReference>
<evidence type="ECO:0000256" key="11">
    <source>
        <dbReference type="RuleBase" id="RU364052"/>
    </source>
</evidence>
<comment type="function">
    <text evidence="11">Involved in coproporphyrin-dependent heme b biosynthesis. Catalyzes the oxidation of coproporphyrinogen III to coproporphyrin III.</text>
</comment>
<feature type="domain" description="Amine oxidase" evidence="12">
    <location>
        <begin position="2"/>
        <end position="124"/>
    </location>
</feature>
<dbReference type="GO" id="GO:0005737">
    <property type="term" value="C:cytoplasm"/>
    <property type="evidence" value="ECO:0007669"/>
    <property type="project" value="UniProtKB-SubCell"/>
</dbReference>
<name>W7D0Y3_9LIST</name>
<dbReference type="Gene3D" id="3.90.660.20">
    <property type="entry name" value="Protoporphyrinogen oxidase, mitochondrial, domain 2"/>
    <property type="match status" value="1"/>
</dbReference>
<evidence type="ECO:0000256" key="9">
    <source>
        <dbReference type="ARBA" id="ARBA00023002"/>
    </source>
</evidence>
<dbReference type="PANTHER" id="PTHR42923:SF3">
    <property type="entry name" value="PROTOPORPHYRINOGEN OXIDASE"/>
    <property type="match status" value="1"/>
</dbReference>
<dbReference type="SUPFAM" id="SSF51905">
    <property type="entry name" value="FAD/NAD(P)-binding domain"/>
    <property type="match status" value="1"/>
</dbReference>
<gene>
    <name evidence="13" type="ORF">BCAMP_08375</name>
</gene>
<evidence type="ECO:0000256" key="3">
    <source>
        <dbReference type="ARBA" id="ARBA00004744"/>
    </source>
</evidence>
<proteinExistence type="inferred from homology"/>
<dbReference type="InterPro" id="IPR036188">
    <property type="entry name" value="FAD/NAD-bd_sf"/>
</dbReference>
<dbReference type="Gene3D" id="3.50.50.60">
    <property type="entry name" value="FAD/NAD(P)-binding domain"/>
    <property type="match status" value="1"/>
</dbReference>
<dbReference type="EC" id="1.3.3.15" evidence="5 11"/>
<keyword evidence="8 11" id="KW-0274">FAD</keyword>
<dbReference type="STRING" id="1265861.BCAMP_08375"/>
<dbReference type="InterPro" id="IPR002937">
    <property type="entry name" value="Amino_oxidase"/>
</dbReference>
<dbReference type="InterPro" id="IPR004572">
    <property type="entry name" value="Protoporphyrinogen_oxidase"/>
</dbReference>
<comment type="catalytic activity">
    <reaction evidence="1">
        <text>coproporphyrinogen III + 3 O2 = coproporphyrin III + 3 H2O2</text>
        <dbReference type="Rhea" id="RHEA:43436"/>
        <dbReference type="ChEBI" id="CHEBI:15379"/>
        <dbReference type="ChEBI" id="CHEBI:16240"/>
        <dbReference type="ChEBI" id="CHEBI:57309"/>
        <dbReference type="ChEBI" id="CHEBI:131725"/>
        <dbReference type="EC" id="1.3.3.15"/>
    </reaction>
    <physiologicalReaction direction="left-to-right" evidence="1">
        <dbReference type="Rhea" id="RHEA:43437"/>
    </physiologicalReaction>
</comment>
<comment type="pathway">
    <text evidence="3 11">Porphyrin-containing compound metabolism; protoheme biosynthesis.</text>
</comment>
<evidence type="ECO:0000256" key="5">
    <source>
        <dbReference type="ARBA" id="ARBA00012402"/>
    </source>
</evidence>
<evidence type="ECO:0000256" key="10">
    <source>
        <dbReference type="ARBA" id="ARBA00023133"/>
    </source>
</evidence>
<comment type="subcellular location">
    <subcellularLocation>
        <location evidence="11">Cytoplasm</location>
    </subcellularLocation>
</comment>
<evidence type="ECO:0000256" key="7">
    <source>
        <dbReference type="ARBA" id="ARBA00022630"/>
    </source>
</evidence>
<reference evidence="13 14" key="1">
    <citation type="submission" date="2012-12" db="EMBL/GenBank/DDBJ databases">
        <title>Novel taxa of Listeriaceae from agricultural environments in the United States.</title>
        <authorList>
            <person name="den Bakker H.C."/>
            <person name="Allred A."/>
            <person name="Warchocki S."/>
            <person name="Wright E.M."/>
            <person name="Burrell A."/>
            <person name="Nightingale K.K."/>
            <person name="Kephart D."/>
            <person name="Wiedmann M."/>
        </authorList>
    </citation>
    <scope>NUCLEOTIDE SEQUENCE [LARGE SCALE GENOMIC DNA]</scope>
    <source>
        <strain evidence="13 14">FSL F6-1037</strain>
    </source>
</reference>
<evidence type="ECO:0000256" key="1">
    <source>
        <dbReference type="ARBA" id="ARBA00001755"/>
    </source>
</evidence>
<evidence type="ECO:0000256" key="2">
    <source>
        <dbReference type="ARBA" id="ARBA00001974"/>
    </source>
</evidence>
<accession>W7D0Y3</accession>
<evidence type="ECO:0000256" key="4">
    <source>
        <dbReference type="ARBA" id="ARBA00008310"/>
    </source>
</evidence>
<protein>
    <recommendedName>
        <fullName evidence="6 11">Coproporphyrinogen III oxidase</fullName>
        <ecNumber evidence="5 11">1.3.3.15</ecNumber>
    </recommendedName>
</protein>
<dbReference type="PATRIC" id="fig|1265861.3.peg.1646"/>
<keyword evidence="7 11" id="KW-0285">Flavoprotein</keyword>
<dbReference type="UniPathway" id="UPA00252"/>
<comment type="cofactor">
    <cofactor evidence="2 11">
        <name>FAD</name>
        <dbReference type="ChEBI" id="CHEBI:57692"/>
    </cofactor>
</comment>
<dbReference type="GO" id="GO:0006783">
    <property type="term" value="P:heme biosynthetic process"/>
    <property type="evidence" value="ECO:0007669"/>
    <property type="project" value="UniProtKB-UniRule"/>
</dbReference>
<dbReference type="Pfam" id="PF01593">
    <property type="entry name" value="Amino_oxidase"/>
    <property type="match status" value="1"/>
</dbReference>
<evidence type="ECO:0000259" key="12">
    <source>
        <dbReference type="Pfam" id="PF01593"/>
    </source>
</evidence>
<evidence type="ECO:0000256" key="6">
    <source>
        <dbReference type="ARBA" id="ARBA00019046"/>
    </source>
</evidence>
<comment type="caution">
    <text evidence="13">The sequence shown here is derived from an EMBL/GenBank/DDBJ whole genome shotgun (WGS) entry which is preliminary data.</text>
</comment>
<keyword evidence="10 11" id="KW-0350">Heme biosynthesis</keyword>
<dbReference type="Gene3D" id="1.10.3110.10">
    <property type="entry name" value="protoporphyrinogen ix oxidase, domain 3"/>
    <property type="match status" value="1"/>
</dbReference>
<evidence type="ECO:0000256" key="8">
    <source>
        <dbReference type="ARBA" id="ARBA00022827"/>
    </source>
</evidence>
<dbReference type="PANTHER" id="PTHR42923">
    <property type="entry name" value="PROTOPORPHYRINOGEN OXIDASE"/>
    <property type="match status" value="1"/>
</dbReference>
<sequence>MTTAFYLNQADPTIEWHLYEASPRFGGHIQTVHQQGYVIEKGPDSFLARKPAGMQLIKDLGLTNQLVANATGQSYICHHGHFYPIPEGAVMGIPTKIGPFLKSPLFTVRGKLRVLYELIKRSEPRVGDQSLGTFF</sequence>
<organism evidence="13 14">
    <name type="scientific">Brochothrix campestris FSL F6-1037</name>
    <dbReference type="NCBI Taxonomy" id="1265861"/>
    <lineage>
        <taxon>Bacteria</taxon>
        <taxon>Bacillati</taxon>
        <taxon>Bacillota</taxon>
        <taxon>Bacilli</taxon>
        <taxon>Bacillales</taxon>
        <taxon>Listeriaceae</taxon>
        <taxon>Brochothrix</taxon>
    </lineage>
</organism>
<keyword evidence="14" id="KW-1185">Reference proteome</keyword>
<dbReference type="Proteomes" id="UP000019243">
    <property type="component" value="Unassembled WGS sequence"/>
</dbReference>
<dbReference type="NCBIfam" id="TIGR00562">
    <property type="entry name" value="proto_IX_ox"/>
    <property type="match status" value="1"/>
</dbReference>
<dbReference type="EMBL" id="AODH01000033">
    <property type="protein sequence ID" value="EUJ38913.1"/>
    <property type="molecule type" value="Genomic_DNA"/>
</dbReference>
<evidence type="ECO:0000313" key="14">
    <source>
        <dbReference type="Proteomes" id="UP000019243"/>
    </source>
</evidence>
<keyword evidence="11" id="KW-0963">Cytoplasm</keyword>
<dbReference type="AlphaFoldDB" id="W7D0Y3"/>
<keyword evidence="9 11" id="KW-0560">Oxidoreductase</keyword>
<evidence type="ECO:0000313" key="13">
    <source>
        <dbReference type="EMBL" id="EUJ38913.1"/>
    </source>
</evidence>